<dbReference type="EMBL" id="FNAV01000005">
    <property type="protein sequence ID" value="SDE57941.1"/>
    <property type="molecule type" value="Genomic_DNA"/>
</dbReference>
<dbReference type="SUPFAM" id="SSF51735">
    <property type="entry name" value="NAD(P)-binding Rossmann-fold domains"/>
    <property type="match status" value="1"/>
</dbReference>
<evidence type="ECO:0000256" key="2">
    <source>
        <dbReference type="ARBA" id="ARBA00023002"/>
    </source>
</evidence>
<evidence type="ECO:0000313" key="5">
    <source>
        <dbReference type="Proteomes" id="UP000198994"/>
    </source>
</evidence>
<dbReference type="InterPro" id="IPR020904">
    <property type="entry name" value="Sc_DH/Rdtase_CS"/>
</dbReference>
<dbReference type="PRINTS" id="PR00081">
    <property type="entry name" value="GDHRDH"/>
</dbReference>
<organism evidence="4 5">
    <name type="scientific">Salipiger thiooxidans</name>
    <dbReference type="NCBI Taxonomy" id="282683"/>
    <lineage>
        <taxon>Bacteria</taxon>
        <taxon>Pseudomonadati</taxon>
        <taxon>Pseudomonadota</taxon>
        <taxon>Alphaproteobacteria</taxon>
        <taxon>Rhodobacterales</taxon>
        <taxon>Roseobacteraceae</taxon>
        <taxon>Salipiger</taxon>
    </lineage>
</organism>
<dbReference type="PANTHER" id="PTHR44196:SF1">
    <property type="entry name" value="DEHYDROGENASE_REDUCTASE SDR FAMILY MEMBER 7B"/>
    <property type="match status" value="1"/>
</dbReference>
<dbReference type="PROSITE" id="PS00061">
    <property type="entry name" value="ADH_SHORT"/>
    <property type="match status" value="1"/>
</dbReference>
<dbReference type="GO" id="GO:0016491">
    <property type="term" value="F:oxidoreductase activity"/>
    <property type="evidence" value="ECO:0007669"/>
    <property type="project" value="UniProtKB-KW"/>
</dbReference>
<dbReference type="Pfam" id="PF00106">
    <property type="entry name" value="adh_short"/>
    <property type="match status" value="1"/>
</dbReference>
<proteinExistence type="inferred from homology"/>
<gene>
    <name evidence="4" type="ORF">SAMN04488105_10587</name>
</gene>
<evidence type="ECO:0000313" key="4">
    <source>
        <dbReference type="EMBL" id="SDE57941.1"/>
    </source>
</evidence>
<dbReference type="PRINTS" id="PR00080">
    <property type="entry name" value="SDRFAMILY"/>
</dbReference>
<dbReference type="GO" id="GO:0016020">
    <property type="term" value="C:membrane"/>
    <property type="evidence" value="ECO:0007669"/>
    <property type="project" value="TreeGrafter"/>
</dbReference>
<dbReference type="Proteomes" id="UP000198994">
    <property type="component" value="Unassembled WGS sequence"/>
</dbReference>
<evidence type="ECO:0000256" key="3">
    <source>
        <dbReference type="RuleBase" id="RU000363"/>
    </source>
</evidence>
<keyword evidence="2" id="KW-0560">Oxidoreductase</keyword>
<accession>A0A1G7E2S7</accession>
<dbReference type="InterPro" id="IPR002347">
    <property type="entry name" value="SDR_fam"/>
</dbReference>
<dbReference type="InterPro" id="IPR036291">
    <property type="entry name" value="NAD(P)-bd_dom_sf"/>
</dbReference>
<dbReference type="RefSeq" id="WP_165617061.1">
    <property type="nucleotide sequence ID" value="NZ_FNAV01000005.1"/>
</dbReference>
<sequence>MDRYWNGRKVLLTGATRGIGREMARQLTAMGAEVLAVARNPAALDELLRRGDCVDVLEADLADAEIPRGVVNWVRDAHPDCSVVINNAAVMRYPVLTDGTQHGEGVAEEVQVNLVAPTLIAVGLLPVLGAQAGARVVNVTSGLAVAPQADAPVYCATKAAMRSFTRSLRYQVEDAGLGVGLSEALLPVVDTTLSRGAPQRKMSPADAATAILEGVARGRREIWIGKARLLRRLMWLSPALGHGIMRRMQA</sequence>
<keyword evidence="5" id="KW-1185">Reference proteome</keyword>
<reference evidence="5" key="1">
    <citation type="submission" date="2016-10" db="EMBL/GenBank/DDBJ databases">
        <authorList>
            <person name="Varghese N."/>
            <person name="Submissions S."/>
        </authorList>
    </citation>
    <scope>NUCLEOTIDE SEQUENCE [LARGE SCALE GENOMIC DNA]</scope>
    <source>
        <strain evidence="5">DSM 10146</strain>
    </source>
</reference>
<name>A0A1G7E2S7_9RHOB</name>
<dbReference type="Gene3D" id="3.40.50.720">
    <property type="entry name" value="NAD(P)-binding Rossmann-like Domain"/>
    <property type="match status" value="1"/>
</dbReference>
<evidence type="ECO:0000256" key="1">
    <source>
        <dbReference type="ARBA" id="ARBA00006484"/>
    </source>
</evidence>
<dbReference type="AlphaFoldDB" id="A0A1G7E2S7"/>
<dbReference type="STRING" id="282683.SAMN04488105_10587"/>
<protein>
    <submittedName>
        <fullName evidence="4">Uncharacterized oxidoreductase</fullName>
    </submittedName>
</protein>
<dbReference type="PANTHER" id="PTHR44196">
    <property type="entry name" value="DEHYDROGENASE/REDUCTASE SDR FAMILY MEMBER 7B"/>
    <property type="match status" value="1"/>
</dbReference>
<comment type="similarity">
    <text evidence="1 3">Belongs to the short-chain dehydrogenases/reductases (SDR) family.</text>
</comment>